<dbReference type="SMART" id="SM00326">
    <property type="entry name" value="SH3"/>
    <property type="match status" value="1"/>
</dbReference>
<proteinExistence type="inferred from homology"/>
<evidence type="ECO:0000256" key="7">
    <source>
        <dbReference type="ARBA" id="ARBA00022448"/>
    </source>
</evidence>
<keyword evidence="10" id="KW-0472">Membrane</keyword>
<dbReference type="InterPro" id="IPR004152">
    <property type="entry name" value="GAT_dom"/>
</dbReference>
<evidence type="ECO:0000256" key="5">
    <source>
        <dbReference type="ARBA" id="ARBA00018978"/>
    </source>
</evidence>
<evidence type="ECO:0000259" key="14">
    <source>
        <dbReference type="PROSITE" id="PS50179"/>
    </source>
</evidence>
<dbReference type="Gene3D" id="1.25.40.90">
    <property type="match status" value="1"/>
</dbReference>
<keyword evidence="7" id="KW-0813">Transport</keyword>
<dbReference type="GO" id="GO:0010008">
    <property type="term" value="C:endosome membrane"/>
    <property type="evidence" value="ECO:0007669"/>
    <property type="project" value="UniProtKB-SubCell"/>
</dbReference>
<feature type="domain" description="SH3" evidence="13">
    <location>
        <begin position="232"/>
        <end position="292"/>
    </location>
</feature>
<evidence type="ECO:0000256" key="1">
    <source>
        <dbReference type="ARBA" id="ARBA00002654"/>
    </source>
</evidence>
<comment type="similarity">
    <text evidence="3">Belongs to the STAM family.</text>
</comment>
<evidence type="ECO:0000256" key="9">
    <source>
        <dbReference type="ARBA" id="ARBA00022927"/>
    </source>
</evidence>
<dbReference type="OrthoDB" id="10255964at2759"/>
<sequence>MSDAEALIEQATDETLTSDDWRLIMEACDAVSASPERNTKVAIKTIKTRLSSKDANVILRTLSLLVALAENCGSRMQQEIAATSFLQDHLMKKLGDRKLHKKLKVQIAETIAQLNTSLKGDPSLRPITVAYEQLTAKYSHYLTALPDKPAKKELSYQERDQQDLELERALKLSVQEYEREQTMRKAYLSEKPLPTAGDPVPPKANTATAQSYQPNQERENISVGDDSAASIASVKKVRALYDLISYEPDELSFRKGDVITVIESVYRDWWRGSLPNGQTGIFPLNYVTPVVAKTARELAQEQQIEADLMNVTSRKIGKLLSLLSSNPGPEAEEEITHLYNSIIPHRATLAKLIDSYSLRKDELRLLNDKLSQKTKAYNDLLDSLVVLRQNAVANGPLSYPSGQPEQSYKQHSTGETGHIPQTLTGNKDYPLLYQLENTGGNRPSNFHPQSPYAPYPPQGRY</sequence>
<dbReference type="Gene3D" id="2.30.30.40">
    <property type="entry name" value="SH3 Domains"/>
    <property type="match status" value="1"/>
</dbReference>
<dbReference type="PROSITE" id="PS50002">
    <property type="entry name" value="SH3"/>
    <property type="match status" value="1"/>
</dbReference>
<comment type="subcellular location">
    <subcellularLocation>
        <location evidence="2">Endosome membrane</location>
        <topology evidence="2">Peripheral membrane protein</topology>
        <orientation evidence="2">Cytoplasmic side</orientation>
    </subcellularLocation>
</comment>
<dbReference type="PROSITE" id="PS50330">
    <property type="entry name" value="UIM"/>
    <property type="match status" value="1"/>
</dbReference>
<dbReference type="GO" id="GO:0043130">
    <property type="term" value="F:ubiquitin binding"/>
    <property type="evidence" value="ECO:0007669"/>
    <property type="project" value="InterPro"/>
</dbReference>
<keyword evidence="8" id="KW-0967">Endosome</keyword>
<accession>A0A4P9ZF77</accession>
<feature type="region of interest" description="Disordered" evidence="12">
    <location>
        <begin position="395"/>
        <end position="461"/>
    </location>
</feature>
<dbReference type="PANTHER" id="PTHR45929:SF3">
    <property type="entry name" value="JAK PATHWAY SIGNAL TRANSDUCTION ADAPTOR MOLECULE"/>
    <property type="match status" value="1"/>
</dbReference>
<keyword evidence="9" id="KW-0653">Protein transport</keyword>
<dbReference type="InterPro" id="IPR008942">
    <property type="entry name" value="ENTH_VHS"/>
</dbReference>
<feature type="compositionally biased region" description="Polar residues" evidence="12">
    <location>
        <begin position="435"/>
        <end position="448"/>
    </location>
</feature>
<dbReference type="SMART" id="SM00288">
    <property type="entry name" value="VHS"/>
    <property type="match status" value="1"/>
</dbReference>
<dbReference type="GO" id="GO:0043328">
    <property type="term" value="P:protein transport to vacuole involved in ubiquitin-dependent protein catabolic process via the multivesicular body sorting pathway"/>
    <property type="evidence" value="ECO:0007669"/>
    <property type="project" value="TreeGrafter"/>
</dbReference>
<keyword evidence="16" id="KW-1185">Reference proteome</keyword>
<feature type="compositionally biased region" description="Polar residues" evidence="12">
    <location>
        <begin position="400"/>
        <end position="425"/>
    </location>
</feature>
<dbReference type="Gene3D" id="1.20.5.1940">
    <property type="match status" value="1"/>
</dbReference>
<dbReference type="Proteomes" id="UP000268321">
    <property type="component" value="Unassembled WGS sequence"/>
</dbReference>
<reference evidence="16" key="1">
    <citation type="journal article" date="2018" name="Nat. Microbiol.">
        <title>Leveraging single-cell genomics to expand the fungal tree of life.</title>
        <authorList>
            <person name="Ahrendt S.R."/>
            <person name="Quandt C.A."/>
            <person name="Ciobanu D."/>
            <person name="Clum A."/>
            <person name="Salamov A."/>
            <person name="Andreopoulos B."/>
            <person name="Cheng J.F."/>
            <person name="Woyke T."/>
            <person name="Pelin A."/>
            <person name="Henrissat B."/>
            <person name="Reynolds N.K."/>
            <person name="Benny G.L."/>
            <person name="Smith M.E."/>
            <person name="James T.Y."/>
            <person name="Grigoriev I.V."/>
        </authorList>
    </citation>
    <scope>NUCLEOTIDE SEQUENCE [LARGE SCALE GENOMIC DNA]</scope>
    <source>
        <strain evidence="16">Baker2002</strain>
    </source>
</reference>
<evidence type="ECO:0000256" key="8">
    <source>
        <dbReference type="ARBA" id="ARBA00022753"/>
    </source>
</evidence>
<dbReference type="InterPro" id="IPR002014">
    <property type="entry name" value="VHS_dom"/>
</dbReference>
<gene>
    <name evidence="15" type="ORF">METBISCDRAFT_13960</name>
</gene>
<protein>
    <recommendedName>
        <fullName evidence="4">Class E vacuolar protein-sorting machinery protein HSE1</fullName>
    </recommendedName>
    <alternativeName>
        <fullName evidence="5">Class E vacuolar protein-sorting machinery protein hse1</fullName>
    </alternativeName>
</protein>
<dbReference type="CDD" id="cd16978">
    <property type="entry name" value="VHS_HSE1"/>
    <property type="match status" value="1"/>
</dbReference>
<dbReference type="Pfam" id="PF00018">
    <property type="entry name" value="SH3_1"/>
    <property type="match status" value="1"/>
</dbReference>
<dbReference type="Pfam" id="PF00790">
    <property type="entry name" value="VHS"/>
    <property type="match status" value="1"/>
</dbReference>
<dbReference type="InterPro" id="IPR036028">
    <property type="entry name" value="SH3-like_dom_sf"/>
</dbReference>
<dbReference type="SUPFAM" id="SSF48464">
    <property type="entry name" value="ENTH/VHS domain"/>
    <property type="match status" value="1"/>
</dbReference>
<keyword evidence="6 11" id="KW-0728">SH3 domain</keyword>
<dbReference type="EMBL" id="ML004441">
    <property type="protein sequence ID" value="RKP31458.1"/>
    <property type="molecule type" value="Genomic_DNA"/>
</dbReference>
<evidence type="ECO:0000313" key="15">
    <source>
        <dbReference type="EMBL" id="RKP31458.1"/>
    </source>
</evidence>
<name>A0A4P9ZF77_9ASCO</name>
<evidence type="ECO:0000256" key="3">
    <source>
        <dbReference type="ARBA" id="ARBA00009666"/>
    </source>
</evidence>
<evidence type="ECO:0000313" key="16">
    <source>
        <dbReference type="Proteomes" id="UP000268321"/>
    </source>
</evidence>
<dbReference type="PRINTS" id="PR00452">
    <property type="entry name" value="SH3DOMAIN"/>
</dbReference>
<dbReference type="AlphaFoldDB" id="A0A4P9ZF77"/>
<dbReference type="CDD" id="cd11805">
    <property type="entry name" value="SH3_GRB2_like_C"/>
    <property type="match status" value="1"/>
</dbReference>
<dbReference type="PANTHER" id="PTHR45929">
    <property type="entry name" value="JAK PATHWAY SIGNAL TRANSDUCTION ADAPTOR MOLECULE"/>
    <property type="match status" value="1"/>
</dbReference>
<dbReference type="GO" id="GO:0035091">
    <property type="term" value="F:phosphatidylinositol binding"/>
    <property type="evidence" value="ECO:0007669"/>
    <property type="project" value="InterPro"/>
</dbReference>
<dbReference type="InterPro" id="IPR050670">
    <property type="entry name" value="STAM"/>
</dbReference>
<evidence type="ECO:0000256" key="4">
    <source>
        <dbReference type="ARBA" id="ARBA00017923"/>
    </source>
</evidence>
<dbReference type="Pfam" id="PF03127">
    <property type="entry name" value="GAT"/>
    <property type="match status" value="1"/>
</dbReference>
<evidence type="ECO:0000256" key="12">
    <source>
        <dbReference type="SAM" id="MobiDB-lite"/>
    </source>
</evidence>
<comment type="function">
    <text evidence="1">Component of the ESCRT-0 complex which is the sorting receptor for ubiquitinated cargo proteins at the multivesicular body (MVB).</text>
</comment>
<dbReference type="PROSITE" id="PS50179">
    <property type="entry name" value="VHS"/>
    <property type="match status" value="1"/>
</dbReference>
<dbReference type="GO" id="GO:0033565">
    <property type="term" value="C:ESCRT-0 complex"/>
    <property type="evidence" value="ECO:0007669"/>
    <property type="project" value="TreeGrafter"/>
</dbReference>
<dbReference type="InterPro" id="IPR003903">
    <property type="entry name" value="UIM_dom"/>
</dbReference>
<evidence type="ECO:0000256" key="11">
    <source>
        <dbReference type="PROSITE-ProRule" id="PRU00192"/>
    </source>
</evidence>
<organism evidence="15 16">
    <name type="scientific">Metschnikowia bicuspidata</name>
    <dbReference type="NCBI Taxonomy" id="27322"/>
    <lineage>
        <taxon>Eukaryota</taxon>
        <taxon>Fungi</taxon>
        <taxon>Dikarya</taxon>
        <taxon>Ascomycota</taxon>
        <taxon>Saccharomycotina</taxon>
        <taxon>Pichiomycetes</taxon>
        <taxon>Metschnikowiaceae</taxon>
        <taxon>Metschnikowia</taxon>
    </lineage>
</organism>
<dbReference type="InterPro" id="IPR001452">
    <property type="entry name" value="SH3_domain"/>
</dbReference>
<evidence type="ECO:0000259" key="13">
    <source>
        <dbReference type="PROSITE" id="PS50002"/>
    </source>
</evidence>
<feature type="region of interest" description="Disordered" evidence="12">
    <location>
        <begin position="190"/>
        <end position="225"/>
    </location>
</feature>
<dbReference type="SUPFAM" id="SSF50044">
    <property type="entry name" value="SH3-domain"/>
    <property type="match status" value="1"/>
</dbReference>
<evidence type="ECO:0000256" key="6">
    <source>
        <dbReference type="ARBA" id="ARBA00022443"/>
    </source>
</evidence>
<feature type="compositionally biased region" description="Pro residues" evidence="12">
    <location>
        <begin position="451"/>
        <end position="461"/>
    </location>
</feature>
<evidence type="ECO:0000256" key="10">
    <source>
        <dbReference type="ARBA" id="ARBA00023136"/>
    </source>
</evidence>
<feature type="domain" description="VHS" evidence="14">
    <location>
        <begin position="11"/>
        <end position="142"/>
    </location>
</feature>
<feature type="compositionally biased region" description="Polar residues" evidence="12">
    <location>
        <begin position="205"/>
        <end position="215"/>
    </location>
</feature>
<evidence type="ECO:0000256" key="2">
    <source>
        <dbReference type="ARBA" id="ARBA00004125"/>
    </source>
</evidence>